<evidence type="ECO:0000256" key="6">
    <source>
        <dbReference type="ARBA" id="ARBA00048785"/>
    </source>
</evidence>
<evidence type="ECO:0000256" key="5">
    <source>
        <dbReference type="ARBA" id="ARBA00022679"/>
    </source>
</evidence>
<comment type="catalytic activity">
    <reaction evidence="6 9">
        <text>(2S)-2-hydroxy-3-oxobutyl phosphate + 5-amino-6-(D-ribitylamino)uracil = 6,7-dimethyl-8-(1-D-ribityl)lumazine + phosphate + 2 H2O + H(+)</text>
        <dbReference type="Rhea" id="RHEA:26152"/>
        <dbReference type="ChEBI" id="CHEBI:15377"/>
        <dbReference type="ChEBI" id="CHEBI:15378"/>
        <dbReference type="ChEBI" id="CHEBI:15934"/>
        <dbReference type="ChEBI" id="CHEBI:43474"/>
        <dbReference type="ChEBI" id="CHEBI:58201"/>
        <dbReference type="ChEBI" id="CHEBI:58830"/>
        <dbReference type="EC" id="2.5.1.78"/>
    </reaction>
</comment>
<comment type="pathway">
    <text evidence="1 9">Cofactor biosynthesis; riboflavin biosynthesis; riboflavin from 2-hydroxy-3-oxobutyl phosphate and 5-amino-6-(D-ribitylamino)uracil: step 1/2.</text>
</comment>
<dbReference type="EC" id="2.5.1.78" evidence="3 9"/>
<feature type="binding site" evidence="9">
    <location>
        <begin position="90"/>
        <end position="91"/>
    </location>
    <ligand>
        <name>(2S)-2-hydroxy-3-oxobutyl phosphate</name>
        <dbReference type="ChEBI" id="CHEBI:58830"/>
    </ligand>
</feature>
<feature type="binding site" evidence="9">
    <location>
        <position position="132"/>
    </location>
    <ligand>
        <name>(2S)-2-hydroxy-3-oxobutyl phosphate</name>
        <dbReference type="ChEBI" id="CHEBI:58830"/>
    </ligand>
</feature>
<reference evidence="10 11" key="1">
    <citation type="submission" date="2016-08" db="EMBL/GenBank/DDBJ databases">
        <title>Identification and validation of antigenic proteins from Pajaroellobacter abortibovis using de-novo genome sequence assembly and reverse vaccinology.</title>
        <authorList>
            <person name="Welly B.T."/>
            <person name="Miller M.R."/>
            <person name="Stott J.L."/>
            <person name="Blanchard M.T."/>
            <person name="Islas-Trejo A.D."/>
            <person name="O'Rourke S.M."/>
            <person name="Young A.E."/>
            <person name="Medrano J.F."/>
            <person name="Van Eenennaam A.L."/>
        </authorList>
    </citation>
    <scope>NUCLEOTIDE SEQUENCE [LARGE SCALE GENOMIC DNA]</scope>
    <source>
        <strain evidence="10 11">BTF92-0548A/99-0131</strain>
    </source>
</reference>
<dbReference type="GO" id="GO:0009231">
    <property type="term" value="P:riboflavin biosynthetic process"/>
    <property type="evidence" value="ECO:0007669"/>
    <property type="project" value="UniProtKB-UniRule"/>
</dbReference>
<dbReference type="AlphaFoldDB" id="A0A1L6MVG3"/>
<sequence length="163" mass="17592">MSVSIRTLEGNLIVPQEARFAIAASRFNHLVVDRLIEGAQDALVRHGAKAENITLVRLPGLFEMPIPLQRLAQSQKFDAIIALGCAIRGSTSHFDLISHEVTKSIAHITLSTGIPILFGILTTETIEQAAERAGTKMGNKGWEAALAAIEMANLNQILTDQGL</sequence>
<dbReference type="PANTHER" id="PTHR21058:SF0">
    <property type="entry name" value="6,7-DIMETHYL-8-RIBITYLLUMAZINE SYNTHASE"/>
    <property type="match status" value="1"/>
</dbReference>
<feature type="binding site" evidence="9">
    <location>
        <begin position="61"/>
        <end position="63"/>
    </location>
    <ligand>
        <name>5-amino-6-(D-ribitylamino)uracil</name>
        <dbReference type="ChEBI" id="CHEBI:15934"/>
    </ligand>
</feature>
<evidence type="ECO:0000256" key="7">
    <source>
        <dbReference type="ARBA" id="ARBA00058151"/>
    </source>
</evidence>
<accession>A0A1L6MVG3</accession>
<dbReference type="InterPro" id="IPR002180">
    <property type="entry name" value="LS/RS"/>
</dbReference>
<evidence type="ECO:0000256" key="8">
    <source>
        <dbReference type="ARBA" id="ARBA00072606"/>
    </source>
</evidence>
<organism evidence="10 11">
    <name type="scientific">Pajaroellobacter abortibovis</name>
    <dbReference type="NCBI Taxonomy" id="1882918"/>
    <lineage>
        <taxon>Bacteria</taxon>
        <taxon>Pseudomonadati</taxon>
        <taxon>Myxococcota</taxon>
        <taxon>Polyangia</taxon>
        <taxon>Polyangiales</taxon>
        <taxon>Polyangiaceae</taxon>
    </lineage>
</organism>
<dbReference type="HAMAP" id="MF_00178">
    <property type="entry name" value="Lumazine_synth"/>
    <property type="match status" value="1"/>
</dbReference>
<dbReference type="CDD" id="cd09209">
    <property type="entry name" value="Lumazine_synthase-I"/>
    <property type="match status" value="1"/>
</dbReference>
<dbReference type="PANTHER" id="PTHR21058">
    <property type="entry name" value="6,7-DIMETHYL-8-RIBITYLLUMAZINE SYNTHASE DMRL SYNTHASE LUMAZINE SYNTHASE"/>
    <property type="match status" value="1"/>
</dbReference>
<feature type="binding site" evidence="9">
    <location>
        <position position="118"/>
    </location>
    <ligand>
        <name>5-amino-6-(D-ribitylamino)uracil</name>
        <dbReference type="ChEBI" id="CHEBI:15934"/>
    </ligand>
</feature>
<dbReference type="NCBIfam" id="TIGR00114">
    <property type="entry name" value="lumazine-synth"/>
    <property type="match status" value="1"/>
</dbReference>
<dbReference type="STRING" id="1882918.BCY86_01665"/>
<feature type="active site" description="Proton donor" evidence="9">
    <location>
        <position position="93"/>
    </location>
</feature>
<proteinExistence type="inferred from homology"/>
<dbReference type="Gene3D" id="3.40.50.960">
    <property type="entry name" value="Lumazine/riboflavin synthase"/>
    <property type="match status" value="1"/>
</dbReference>
<evidence type="ECO:0000256" key="3">
    <source>
        <dbReference type="ARBA" id="ARBA00012664"/>
    </source>
</evidence>
<keyword evidence="4 9" id="KW-0686">Riboflavin biosynthesis</keyword>
<dbReference type="EMBL" id="CP016908">
    <property type="protein sequence ID" value="APR99529.1"/>
    <property type="molecule type" value="Genomic_DNA"/>
</dbReference>
<evidence type="ECO:0000256" key="4">
    <source>
        <dbReference type="ARBA" id="ARBA00022619"/>
    </source>
</evidence>
<dbReference type="Pfam" id="PF00885">
    <property type="entry name" value="DMRL_synthase"/>
    <property type="match status" value="1"/>
</dbReference>
<gene>
    <name evidence="9" type="primary">ribH</name>
    <name evidence="10" type="ORF">BCY86_01665</name>
</gene>
<dbReference type="InterPro" id="IPR034964">
    <property type="entry name" value="LS"/>
</dbReference>
<keyword evidence="5 9" id="KW-0808">Transferase</keyword>
<dbReference type="Proteomes" id="UP000185544">
    <property type="component" value="Chromosome"/>
</dbReference>
<dbReference type="GO" id="GO:0005829">
    <property type="term" value="C:cytosol"/>
    <property type="evidence" value="ECO:0007669"/>
    <property type="project" value="TreeGrafter"/>
</dbReference>
<dbReference type="FunFam" id="3.40.50.960:FF:000001">
    <property type="entry name" value="6,7-dimethyl-8-ribityllumazine synthase"/>
    <property type="match status" value="1"/>
</dbReference>
<dbReference type="GO" id="GO:0000906">
    <property type="term" value="F:6,7-dimethyl-8-ribityllumazine synthase activity"/>
    <property type="evidence" value="ECO:0007669"/>
    <property type="project" value="UniProtKB-UniRule"/>
</dbReference>
<protein>
    <recommendedName>
        <fullName evidence="8 9">6,7-dimethyl-8-ribityllumazine synthase</fullName>
        <shortName evidence="9">DMRL synthase</shortName>
        <shortName evidence="9">LS</shortName>
        <shortName evidence="9">Lumazine synthase</shortName>
        <ecNumber evidence="3 9">2.5.1.78</ecNumber>
    </recommendedName>
</protein>
<dbReference type="SUPFAM" id="SSF52121">
    <property type="entry name" value="Lumazine synthase"/>
    <property type="match status" value="1"/>
</dbReference>
<evidence type="ECO:0000313" key="11">
    <source>
        <dbReference type="Proteomes" id="UP000185544"/>
    </source>
</evidence>
<dbReference type="InterPro" id="IPR036467">
    <property type="entry name" value="LS/RS_sf"/>
</dbReference>
<evidence type="ECO:0000313" key="10">
    <source>
        <dbReference type="EMBL" id="APR99529.1"/>
    </source>
</evidence>
<evidence type="ECO:0000256" key="2">
    <source>
        <dbReference type="ARBA" id="ARBA00007424"/>
    </source>
</evidence>
<keyword evidence="11" id="KW-1185">Reference proteome</keyword>
<feature type="binding site" evidence="9">
    <location>
        <position position="27"/>
    </location>
    <ligand>
        <name>5-amino-6-(D-ribitylamino)uracil</name>
        <dbReference type="ChEBI" id="CHEBI:15934"/>
    </ligand>
</feature>
<dbReference type="UniPathway" id="UPA00275">
    <property type="reaction ID" value="UER00404"/>
</dbReference>
<evidence type="ECO:0000256" key="9">
    <source>
        <dbReference type="HAMAP-Rule" id="MF_00178"/>
    </source>
</evidence>
<dbReference type="KEGG" id="pabo:BCY86_01665"/>
<dbReference type="RefSeq" id="WP_075276176.1">
    <property type="nucleotide sequence ID" value="NZ_CP016908.1"/>
</dbReference>
<comment type="function">
    <text evidence="7 9">Catalyzes the formation of 6,7-dimethyl-8-ribityllumazine by condensation of 5-amino-6-(D-ribitylamino)uracil with 3,4-dihydroxy-2-butanone 4-phosphate. This is the penultimate step in the biosynthesis of riboflavin.</text>
</comment>
<dbReference type="OrthoDB" id="9809709at2"/>
<feature type="binding site" evidence="9">
    <location>
        <begin position="85"/>
        <end position="87"/>
    </location>
    <ligand>
        <name>5-amino-6-(D-ribitylamino)uracil</name>
        <dbReference type="ChEBI" id="CHEBI:15934"/>
    </ligand>
</feature>
<evidence type="ECO:0000256" key="1">
    <source>
        <dbReference type="ARBA" id="ARBA00004917"/>
    </source>
</evidence>
<comment type="similarity">
    <text evidence="2 9">Belongs to the DMRL synthase family.</text>
</comment>
<name>A0A1L6MVG3_9BACT</name>
<dbReference type="GO" id="GO:0009349">
    <property type="term" value="C:riboflavin synthase complex"/>
    <property type="evidence" value="ECO:0007669"/>
    <property type="project" value="UniProtKB-UniRule"/>
</dbReference>